<keyword evidence="1" id="KW-0812">Transmembrane</keyword>
<keyword evidence="4" id="KW-1185">Reference proteome</keyword>
<protein>
    <submittedName>
        <fullName evidence="3">Uncharacterized protein</fullName>
    </submittedName>
</protein>
<evidence type="ECO:0000313" key="4">
    <source>
        <dbReference type="Proteomes" id="UP000054485"/>
    </source>
</evidence>
<keyword evidence="2" id="KW-0732">Signal</keyword>
<feature type="signal peptide" evidence="2">
    <location>
        <begin position="1"/>
        <end position="24"/>
    </location>
</feature>
<feature type="transmembrane region" description="Helical" evidence="1">
    <location>
        <begin position="255"/>
        <end position="274"/>
    </location>
</feature>
<dbReference type="InParanoid" id="A0A0D0AVW4"/>
<keyword evidence="1" id="KW-0472">Membrane</keyword>
<feature type="transmembrane region" description="Helical" evidence="1">
    <location>
        <begin position="398"/>
        <end position="419"/>
    </location>
</feature>
<feature type="transmembrane region" description="Helical" evidence="1">
    <location>
        <begin position="362"/>
        <end position="386"/>
    </location>
</feature>
<reference evidence="4" key="2">
    <citation type="submission" date="2015-01" db="EMBL/GenBank/DDBJ databases">
        <title>Evolutionary Origins and Diversification of the Mycorrhizal Mutualists.</title>
        <authorList>
            <consortium name="DOE Joint Genome Institute"/>
            <consortium name="Mycorrhizal Genomics Consortium"/>
            <person name="Kohler A."/>
            <person name="Kuo A."/>
            <person name="Nagy L.G."/>
            <person name="Floudas D."/>
            <person name="Copeland A."/>
            <person name="Barry K.W."/>
            <person name="Cichocki N."/>
            <person name="Veneault-Fourrey C."/>
            <person name="LaButti K."/>
            <person name="Lindquist E.A."/>
            <person name="Lipzen A."/>
            <person name="Lundell T."/>
            <person name="Morin E."/>
            <person name="Murat C."/>
            <person name="Riley R."/>
            <person name="Ohm R."/>
            <person name="Sun H."/>
            <person name="Tunlid A."/>
            <person name="Henrissat B."/>
            <person name="Grigoriev I.V."/>
            <person name="Hibbett D.S."/>
            <person name="Martin F."/>
        </authorList>
    </citation>
    <scope>NUCLEOTIDE SEQUENCE [LARGE SCALE GENOMIC DNA]</scope>
    <source>
        <strain evidence="4">UH-Slu-Lm8-n1</strain>
    </source>
</reference>
<evidence type="ECO:0000256" key="2">
    <source>
        <dbReference type="SAM" id="SignalP"/>
    </source>
</evidence>
<feature type="transmembrane region" description="Helical" evidence="1">
    <location>
        <begin position="226"/>
        <end position="248"/>
    </location>
</feature>
<feature type="chain" id="PRO_5002224274" evidence="2">
    <location>
        <begin position="25"/>
        <end position="475"/>
    </location>
</feature>
<dbReference type="Proteomes" id="UP000054485">
    <property type="component" value="Unassembled WGS sequence"/>
</dbReference>
<proteinExistence type="predicted"/>
<dbReference type="STRING" id="930992.A0A0D0AVW4"/>
<dbReference type="HOGENOM" id="CLU_022883_6_1_1"/>
<feature type="transmembrane region" description="Helical" evidence="1">
    <location>
        <begin position="90"/>
        <end position="110"/>
    </location>
</feature>
<sequence length="475" mass="53158">MALLPLPVTLAAILSLLCIPFICAVPLNCTSTPTLDISYPPSSSSHTRTLFDIIQSCAATLLACSWAAIHPNIPGMDEGRMTIFFRRLSIMVMALIAPELMVTWATMQFLSARDAAKTFNAFFNAQLHQAHKIHSESTATLLSEISTSGRTSSPHLSPPHVASRACPEWTVTHGFFAWMGGFMLYFNDKPRAPLTPTELQRFVDEGSVEMPVIMEEELDAVSKSDAFSKGIAILQLAWFVLQLVARYIQNLPTTLLEIDTLAVVALACISYGLWWTKPKDVRRPRPVYWKEHDKSPPAELTYEKSNTEFSLNGWHHYLLLVIYPLRSLMGTRVTISPRAVRERRIPALGGYDDSNPHDNNHVITLFVGCFSAFISGGVHCFGWYYLFQGHTEQILWRATSLVTASASLPLLLIFGWVILFDFDEDSWVVRWSVATIAFIYIATRLTVIVLIVFSLQSLPAGTYDVVAWTTFVPHV</sequence>
<dbReference type="OrthoDB" id="9451547at2759"/>
<dbReference type="PANTHER" id="PTHR35043">
    <property type="entry name" value="TRANSCRIPTION FACTOR DOMAIN-CONTAINING PROTEIN"/>
    <property type="match status" value="1"/>
</dbReference>
<dbReference type="EMBL" id="KN835570">
    <property type="protein sequence ID" value="KIK35998.1"/>
    <property type="molecule type" value="Genomic_DNA"/>
</dbReference>
<keyword evidence="1" id="KW-1133">Transmembrane helix</keyword>
<organism evidence="3 4">
    <name type="scientific">Suillus luteus UH-Slu-Lm8-n1</name>
    <dbReference type="NCBI Taxonomy" id="930992"/>
    <lineage>
        <taxon>Eukaryota</taxon>
        <taxon>Fungi</taxon>
        <taxon>Dikarya</taxon>
        <taxon>Basidiomycota</taxon>
        <taxon>Agaricomycotina</taxon>
        <taxon>Agaricomycetes</taxon>
        <taxon>Agaricomycetidae</taxon>
        <taxon>Boletales</taxon>
        <taxon>Suillineae</taxon>
        <taxon>Suillaceae</taxon>
        <taxon>Suillus</taxon>
    </lineage>
</organism>
<gene>
    <name evidence="3" type="ORF">CY34DRAFT_811684</name>
</gene>
<feature type="transmembrane region" description="Helical" evidence="1">
    <location>
        <begin position="431"/>
        <end position="453"/>
    </location>
</feature>
<dbReference type="AlphaFoldDB" id="A0A0D0AVW4"/>
<reference evidence="3 4" key="1">
    <citation type="submission" date="2014-04" db="EMBL/GenBank/DDBJ databases">
        <authorList>
            <consortium name="DOE Joint Genome Institute"/>
            <person name="Kuo A."/>
            <person name="Ruytinx J."/>
            <person name="Rineau F."/>
            <person name="Colpaert J."/>
            <person name="Kohler A."/>
            <person name="Nagy L.G."/>
            <person name="Floudas D."/>
            <person name="Copeland A."/>
            <person name="Barry K.W."/>
            <person name="Cichocki N."/>
            <person name="Veneault-Fourrey C."/>
            <person name="LaButti K."/>
            <person name="Lindquist E.A."/>
            <person name="Lipzen A."/>
            <person name="Lundell T."/>
            <person name="Morin E."/>
            <person name="Murat C."/>
            <person name="Sun H."/>
            <person name="Tunlid A."/>
            <person name="Henrissat B."/>
            <person name="Grigoriev I.V."/>
            <person name="Hibbett D.S."/>
            <person name="Martin F."/>
            <person name="Nordberg H.P."/>
            <person name="Cantor M.N."/>
            <person name="Hua S.X."/>
        </authorList>
    </citation>
    <scope>NUCLEOTIDE SEQUENCE [LARGE SCALE GENOMIC DNA]</scope>
    <source>
        <strain evidence="3 4">UH-Slu-Lm8-n1</strain>
    </source>
</reference>
<dbReference type="PANTHER" id="PTHR35043:SF7">
    <property type="entry name" value="TRANSCRIPTION FACTOR DOMAIN-CONTAINING PROTEIN"/>
    <property type="match status" value="1"/>
</dbReference>
<evidence type="ECO:0000313" key="3">
    <source>
        <dbReference type="EMBL" id="KIK35998.1"/>
    </source>
</evidence>
<evidence type="ECO:0000256" key="1">
    <source>
        <dbReference type="SAM" id="Phobius"/>
    </source>
</evidence>
<name>A0A0D0AVW4_9AGAM</name>
<accession>A0A0D0AVW4</accession>